<dbReference type="CDD" id="cd09769">
    <property type="entry name" value="Luminal_IRE1"/>
    <property type="match status" value="1"/>
</dbReference>
<name>A0AA39YA76_9PEZI</name>
<feature type="compositionally biased region" description="Pro residues" evidence="20">
    <location>
        <begin position="525"/>
        <end position="537"/>
    </location>
</feature>
<dbReference type="PROSITE" id="PS00107">
    <property type="entry name" value="PROTEIN_KINASE_ATP"/>
    <property type="match status" value="1"/>
</dbReference>
<keyword evidence="25" id="KW-1185">Reference proteome</keyword>
<dbReference type="InterPro" id="IPR011047">
    <property type="entry name" value="Quinoprotein_ADH-like_sf"/>
</dbReference>
<evidence type="ECO:0000256" key="10">
    <source>
        <dbReference type="ARBA" id="ARBA00022777"/>
    </source>
</evidence>
<feature type="domain" description="Protein kinase" evidence="22">
    <location>
        <begin position="766"/>
        <end position="1065"/>
    </location>
</feature>
<keyword evidence="12 19" id="KW-0067">ATP-binding</keyword>
<keyword evidence="16" id="KW-0325">Glycoprotein</keyword>
<dbReference type="GO" id="GO:0005524">
    <property type="term" value="F:ATP binding"/>
    <property type="evidence" value="ECO:0007669"/>
    <property type="project" value="UniProtKB-UniRule"/>
</dbReference>
<dbReference type="GO" id="GO:0004674">
    <property type="term" value="F:protein serine/threonine kinase activity"/>
    <property type="evidence" value="ECO:0007669"/>
    <property type="project" value="UniProtKB-KW"/>
</dbReference>
<evidence type="ECO:0000256" key="5">
    <source>
        <dbReference type="ARBA" id="ARBA00022679"/>
    </source>
</evidence>
<dbReference type="PROSITE" id="PS00108">
    <property type="entry name" value="PROTEIN_KINASE_ST"/>
    <property type="match status" value="1"/>
</dbReference>
<dbReference type="InterPro" id="IPR000719">
    <property type="entry name" value="Prot_kinase_dom"/>
</dbReference>
<dbReference type="GO" id="GO:0004521">
    <property type="term" value="F:RNA endonuclease activity"/>
    <property type="evidence" value="ECO:0007669"/>
    <property type="project" value="InterPro"/>
</dbReference>
<keyword evidence="5" id="KW-0808">Transferase</keyword>
<dbReference type="FunFam" id="3.30.200.20:FF:000077">
    <property type="entry name" value="Putative Serine/threonine-protein kinase/endoribonuclease IRE1"/>
    <property type="match status" value="1"/>
</dbReference>
<dbReference type="InterPro" id="IPR015943">
    <property type="entry name" value="WD40/YVTN_repeat-like_dom_sf"/>
</dbReference>
<feature type="binding site" evidence="19">
    <location>
        <position position="794"/>
    </location>
    <ligand>
        <name>ATP</name>
        <dbReference type="ChEBI" id="CHEBI:30616"/>
    </ligand>
</feature>
<dbReference type="InterPro" id="IPR008271">
    <property type="entry name" value="Ser/Thr_kinase_AS"/>
</dbReference>
<comment type="subcellular location">
    <subcellularLocation>
        <location evidence="2">Membrane</location>
        <topology evidence="2">Single-pass type I membrane protein</topology>
    </subcellularLocation>
</comment>
<dbReference type="InterPro" id="IPR045133">
    <property type="entry name" value="IRE1/2-like"/>
</dbReference>
<dbReference type="SMART" id="SM00220">
    <property type="entry name" value="S_TKc"/>
    <property type="match status" value="1"/>
</dbReference>
<evidence type="ECO:0000256" key="11">
    <source>
        <dbReference type="ARBA" id="ARBA00022801"/>
    </source>
</evidence>
<evidence type="ECO:0000256" key="20">
    <source>
        <dbReference type="SAM" id="MobiDB-lite"/>
    </source>
</evidence>
<keyword evidence="8 21" id="KW-0732">Signal</keyword>
<dbReference type="CDD" id="cd10422">
    <property type="entry name" value="RNase_Ire1"/>
    <property type="match status" value="1"/>
</dbReference>
<evidence type="ECO:0000256" key="7">
    <source>
        <dbReference type="ARBA" id="ARBA00022723"/>
    </source>
</evidence>
<dbReference type="FunFam" id="1.10.510.10:FF:000572">
    <property type="entry name" value="Serine/threonine-protein kinase/endoribonuclease IRE1"/>
    <property type="match status" value="1"/>
</dbReference>
<proteinExistence type="predicted"/>
<dbReference type="InterPro" id="IPR010513">
    <property type="entry name" value="KEN_dom"/>
</dbReference>
<dbReference type="Gene3D" id="3.30.200.20">
    <property type="entry name" value="Phosphorylase Kinase, domain 1"/>
    <property type="match status" value="1"/>
</dbReference>
<dbReference type="GO" id="GO:0036498">
    <property type="term" value="P:IRE1-mediated unfolded protein response"/>
    <property type="evidence" value="ECO:0007669"/>
    <property type="project" value="TreeGrafter"/>
</dbReference>
<evidence type="ECO:0000256" key="1">
    <source>
        <dbReference type="ARBA" id="ARBA00001946"/>
    </source>
</evidence>
<dbReference type="GO" id="GO:0046872">
    <property type="term" value="F:metal ion binding"/>
    <property type="evidence" value="ECO:0007669"/>
    <property type="project" value="UniProtKB-KW"/>
</dbReference>
<dbReference type="AlphaFoldDB" id="A0AA39YA76"/>
<feature type="chain" id="PRO_5041338841" description="non-specific serine/threonine protein kinase" evidence="21">
    <location>
        <begin position="33"/>
        <end position="1203"/>
    </location>
</feature>
<dbReference type="InterPro" id="IPR011009">
    <property type="entry name" value="Kinase-like_dom_sf"/>
</dbReference>
<dbReference type="Gene3D" id="1.10.510.10">
    <property type="entry name" value="Transferase(Phosphotransferase) domain 1"/>
    <property type="match status" value="1"/>
</dbReference>
<feature type="compositionally biased region" description="Basic and acidic residues" evidence="20">
    <location>
        <begin position="704"/>
        <end position="718"/>
    </location>
</feature>
<keyword evidence="4" id="KW-0723">Serine/threonine-protein kinase</keyword>
<dbReference type="SMART" id="SM00564">
    <property type="entry name" value="PQQ"/>
    <property type="match status" value="2"/>
</dbReference>
<dbReference type="GO" id="GO:0016787">
    <property type="term" value="F:hydrolase activity"/>
    <property type="evidence" value="ECO:0007669"/>
    <property type="project" value="UniProtKB-KW"/>
</dbReference>
<dbReference type="SUPFAM" id="SSF56112">
    <property type="entry name" value="Protein kinase-like (PK-like)"/>
    <property type="match status" value="1"/>
</dbReference>
<evidence type="ECO:0000256" key="19">
    <source>
        <dbReference type="PROSITE-ProRule" id="PRU10141"/>
    </source>
</evidence>
<keyword evidence="6" id="KW-0812">Transmembrane</keyword>
<dbReference type="GO" id="GO:0051082">
    <property type="term" value="F:unfolded protein binding"/>
    <property type="evidence" value="ECO:0007669"/>
    <property type="project" value="TreeGrafter"/>
</dbReference>
<dbReference type="EC" id="2.7.11.1" evidence="3"/>
<keyword evidence="10" id="KW-0418">Kinase</keyword>
<dbReference type="InterPro" id="IPR017441">
    <property type="entry name" value="Protein_kinase_ATP_BS"/>
</dbReference>
<evidence type="ECO:0000259" key="23">
    <source>
        <dbReference type="PROSITE" id="PS51392"/>
    </source>
</evidence>
<evidence type="ECO:0000256" key="16">
    <source>
        <dbReference type="ARBA" id="ARBA00023180"/>
    </source>
</evidence>
<evidence type="ECO:0000256" key="2">
    <source>
        <dbReference type="ARBA" id="ARBA00004479"/>
    </source>
</evidence>
<evidence type="ECO:0000256" key="4">
    <source>
        <dbReference type="ARBA" id="ARBA00022527"/>
    </source>
</evidence>
<dbReference type="GO" id="GO:1990604">
    <property type="term" value="C:IRE1-TRAF2-ASK1 complex"/>
    <property type="evidence" value="ECO:0007669"/>
    <property type="project" value="TreeGrafter"/>
</dbReference>
<keyword evidence="7" id="KW-0479">Metal-binding</keyword>
<comment type="catalytic activity">
    <reaction evidence="18">
        <text>L-seryl-[protein] + ATP = O-phospho-L-seryl-[protein] + ADP + H(+)</text>
        <dbReference type="Rhea" id="RHEA:17989"/>
        <dbReference type="Rhea" id="RHEA-COMP:9863"/>
        <dbReference type="Rhea" id="RHEA-COMP:11604"/>
        <dbReference type="ChEBI" id="CHEBI:15378"/>
        <dbReference type="ChEBI" id="CHEBI:29999"/>
        <dbReference type="ChEBI" id="CHEBI:30616"/>
        <dbReference type="ChEBI" id="CHEBI:83421"/>
        <dbReference type="ChEBI" id="CHEBI:456216"/>
        <dbReference type="EC" id="2.7.11.1"/>
    </reaction>
    <physiologicalReaction direction="left-to-right" evidence="18">
        <dbReference type="Rhea" id="RHEA:17990"/>
    </physiologicalReaction>
</comment>
<evidence type="ECO:0000313" key="25">
    <source>
        <dbReference type="Proteomes" id="UP001174936"/>
    </source>
</evidence>
<reference evidence="24" key="1">
    <citation type="submission" date="2023-06" db="EMBL/GenBank/DDBJ databases">
        <title>Genome-scale phylogeny and comparative genomics of the fungal order Sordariales.</title>
        <authorList>
            <consortium name="Lawrence Berkeley National Laboratory"/>
            <person name="Hensen N."/>
            <person name="Bonometti L."/>
            <person name="Westerberg I."/>
            <person name="Brannstrom I.O."/>
            <person name="Guillou S."/>
            <person name="Cros-Aarteil S."/>
            <person name="Calhoun S."/>
            <person name="Haridas S."/>
            <person name="Kuo A."/>
            <person name="Mondo S."/>
            <person name="Pangilinan J."/>
            <person name="Riley R."/>
            <person name="Labutti K."/>
            <person name="Andreopoulos B."/>
            <person name="Lipzen A."/>
            <person name="Chen C."/>
            <person name="Yanf M."/>
            <person name="Daum C."/>
            <person name="Ng V."/>
            <person name="Clum A."/>
            <person name="Steindorff A."/>
            <person name="Ohm R."/>
            <person name="Martin F."/>
            <person name="Silar P."/>
            <person name="Natvig D."/>
            <person name="Lalanne C."/>
            <person name="Gautier V."/>
            <person name="Ament-Velasquez S.L."/>
            <person name="Kruys A."/>
            <person name="Hutchinson M.I."/>
            <person name="Powell A.J."/>
            <person name="Barry K."/>
            <person name="Miller A.N."/>
            <person name="Grigoriev I.V."/>
            <person name="Debuchy R."/>
            <person name="Gladieux P."/>
            <person name="Thoren M.H."/>
            <person name="Johannesson H."/>
        </authorList>
    </citation>
    <scope>NUCLEOTIDE SEQUENCE</scope>
    <source>
        <strain evidence="24">SMH2532-1</strain>
    </source>
</reference>
<dbReference type="Pfam" id="PF00069">
    <property type="entry name" value="Pkinase"/>
    <property type="match status" value="2"/>
</dbReference>
<evidence type="ECO:0000256" key="21">
    <source>
        <dbReference type="SAM" id="SignalP"/>
    </source>
</evidence>
<keyword evidence="14" id="KW-1133">Transmembrane helix</keyword>
<dbReference type="PROSITE" id="PS50011">
    <property type="entry name" value="PROTEIN_KINASE_DOM"/>
    <property type="match status" value="1"/>
</dbReference>
<protein>
    <recommendedName>
        <fullName evidence="3">non-specific serine/threonine protein kinase</fullName>
        <ecNumber evidence="3">2.7.11.1</ecNumber>
    </recommendedName>
</protein>
<feature type="region of interest" description="Disordered" evidence="20">
    <location>
        <begin position="491"/>
        <end position="537"/>
    </location>
</feature>
<sequence length="1203" mass="133655">MLRRPPGQVAPPPRRYFVALAILFLWLKLADAQQQQSRAPKVHTHTRSPPEDNQHVASNIIAATPLTALTGQQVVETPRILGRRKTGDSADKETPSHIDNVFPDDASAQHFVALDLSVGAPPSVYNPSRNGAGLSQQIARSLDDWEVEDYVLLATVDGDLYASDRTTGHERWRHRAGHPMVETTHFRTTRSELDEDFGEIDQFRWVVEPTQDGELYVWRPDENGLPVLIRMGWTMKKLVEELSPRHEEDIVYAGDKKTTMVTLNAATGALIKEFGPSGSYINKIEAESCLKPNAIADGGNAECTDSGTITLGRTQYTVAIHRESDGVLLASLKYSEWVPNTQDNDLIRQNLVTKDNRYITGQPDGTVYGFDFARFKEERPLFTRSLSSPVARVFDVLRRCTTQGGDTQLIILPQPTIPAQGDTLRRNQEVFLNQTEAGSWYALSGRYYPRILQAAPAQIRNKEWATLGPEVDEDLVSKLMVGTHELLGGLETYDPKDMPNHGRFTLPPGLEAEPGNTIDPSTTPQSPPVPSARPPIPNGVLGTSKEFFIDFFQNPIAVILALFLLLANRDVRRRARKFLSWRPSAKGPSKVQIEVNPTAPTPEAVLNQPAAGVQPAIEYKPEEAIPEAVIEQNSSPAVPAAELGQGPAPEPLNSRTAVAFDLPDNSDEAPGDVPDGAAAVESTPGRKGKARRGRRGGVKHKKAGNKDKREGSQSRDDEPPQATVEEVINKAKQLGAHPKLEPDILTVNSGVEEISGPVLKMGSLEVNEEQQLGTGSNGTVVFAGKWDGRDVAVKRMLVQFNEIASQETRLLRESDDHPNVIRYFAQQQRAAFLYIALELCQASLADIVQKPSQFRELAQAGEKDMPGVLYQVANGLSHLHSLRIVHRDLKPQNILVNMGKDGRPRLLVSDFGLCKKLEGGQSSFGATTAHAAGTSGWRAPELLLDDDNPGGPMTIDPNSSLHSASGSGIVGAELNGPNHRRVTRAIDIFSLGLVFYYVLTKGYHPFDCGDRYMREVNIRKGKYSLEHLESLGDFAYEADDLIQSMLRPSPKDRPTALEVMAHPFFWSPKKRLSFLCDVSDHFEKETRDPPSWKLKILEEYAPSVVKGDFQKHLPKEFIESLGKQRKYTGDRLLDLLRALRNKRNHYEDMPESLRKTVGPLPDGYLGFWTRRFPNLLISCWNVVYFCEDSDKDRFREYYEPANL</sequence>
<evidence type="ECO:0000256" key="6">
    <source>
        <dbReference type="ARBA" id="ARBA00022692"/>
    </source>
</evidence>
<dbReference type="PANTHER" id="PTHR13954">
    <property type="entry name" value="IRE1-RELATED"/>
    <property type="match status" value="1"/>
</dbReference>
<dbReference type="EMBL" id="JAULSV010000003">
    <property type="protein sequence ID" value="KAK0648901.1"/>
    <property type="molecule type" value="Genomic_DNA"/>
</dbReference>
<dbReference type="PROSITE" id="PS51392">
    <property type="entry name" value="KEN"/>
    <property type="match status" value="1"/>
</dbReference>
<dbReference type="InterPro" id="IPR038357">
    <property type="entry name" value="KEN_sf"/>
</dbReference>
<feature type="signal peptide" evidence="21">
    <location>
        <begin position="1"/>
        <end position="32"/>
    </location>
</feature>
<evidence type="ECO:0000256" key="13">
    <source>
        <dbReference type="ARBA" id="ARBA00022842"/>
    </source>
</evidence>
<dbReference type="Gene3D" id="2.130.10.10">
    <property type="entry name" value="YVTN repeat-like/Quinoprotein amine dehydrogenase"/>
    <property type="match status" value="1"/>
</dbReference>
<feature type="compositionally biased region" description="Basic residues" evidence="20">
    <location>
        <begin position="686"/>
        <end position="703"/>
    </location>
</feature>
<gene>
    <name evidence="24" type="ORF">B0T16DRAFT_326484</name>
</gene>
<keyword evidence="11" id="KW-0378">Hydrolase</keyword>
<evidence type="ECO:0000259" key="22">
    <source>
        <dbReference type="PROSITE" id="PS50011"/>
    </source>
</evidence>
<feature type="region of interest" description="Disordered" evidence="20">
    <location>
        <begin position="661"/>
        <end position="722"/>
    </location>
</feature>
<dbReference type="Proteomes" id="UP001174936">
    <property type="component" value="Unassembled WGS sequence"/>
</dbReference>
<evidence type="ECO:0000256" key="12">
    <source>
        <dbReference type="ARBA" id="ARBA00022840"/>
    </source>
</evidence>
<dbReference type="Gene3D" id="1.20.1440.180">
    <property type="entry name" value="KEN domain"/>
    <property type="match status" value="1"/>
</dbReference>
<keyword evidence="15" id="KW-0472">Membrane</keyword>
<dbReference type="PANTHER" id="PTHR13954:SF6">
    <property type="entry name" value="NON-SPECIFIC SERINE_THREONINE PROTEIN KINASE"/>
    <property type="match status" value="1"/>
</dbReference>
<evidence type="ECO:0000256" key="3">
    <source>
        <dbReference type="ARBA" id="ARBA00012513"/>
    </source>
</evidence>
<evidence type="ECO:0000313" key="24">
    <source>
        <dbReference type="EMBL" id="KAK0648901.1"/>
    </source>
</evidence>
<keyword evidence="13" id="KW-0460">Magnesium</keyword>
<feature type="domain" description="KEN" evidence="23">
    <location>
        <begin position="1068"/>
        <end position="1200"/>
    </location>
</feature>
<evidence type="ECO:0000256" key="15">
    <source>
        <dbReference type="ARBA" id="ARBA00023136"/>
    </source>
</evidence>
<dbReference type="SMART" id="SM00580">
    <property type="entry name" value="PUG"/>
    <property type="match status" value="1"/>
</dbReference>
<evidence type="ECO:0000256" key="9">
    <source>
        <dbReference type="ARBA" id="ARBA00022741"/>
    </source>
</evidence>
<dbReference type="GO" id="GO:0070059">
    <property type="term" value="P:intrinsic apoptotic signaling pathway in response to endoplasmic reticulum stress"/>
    <property type="evidence" value="ECO:0007669"/>
    <property type="project" value="TreeGrafter"/>
</dbReference>
<accession>A0AA39YA76</accession>
<organism evidence="24 25">
    <name type="scientific">Cercophora newfieldiana</name>
    <dbReference type="NCBI Taxonomy" id="92897"/>
    <lineage>
        <taxon>Eukaryota</taxon>
        <taxon>Fungi</taxon>
        <taxon>Dikarya</taxon>
        <taxon>Ascomycota</taxon>
        <taxon>Pezizomycotina</taxon>
        <taxon>Sordariomycetes</taxon>
        <taxon>Sordariomycetidae</taxon>
        <taxon>Sordariales</taxon>
        <taxon>Lasiosphaeriaceae</taxon>
        <taxon>Cercophora</taxon>
    </lineage>
</organism>
<keyword evidence="9 19" id="KW-0547">Nucleotide-binding</keyword>
<comment type="catalytic activity">
    <reaction evidence="17">
        <text>L-threonyl-[protein] + ATP = O-phospho-L-threonyl-[protein] + ADP + H(+)</text>
        <dbReference type="Rhea" id="RHEA:46608"/>
        <dbReference type="Rhea" id="RHEA-COMP:11060"/>
        <dbReference type="Rhea" id="RHEA-COMP:11605"/>
        <dbReference type="ChEBI" id="CHEBI:15378"/>
        <dbReference type="ChEBI" id="CHEBI:30013"/>
        <dbReference type="ChEBI" id="CHEBI:30616"/>
        <dbReference type="ChEBI" id="CHEBI:61977"/>
        <dbReference type="ChEBI" id="CHEBI:456216"/>
        <dbReference type="EC" id="2.7.11.1"/>
    </reaction>
    <physiologicalReaction direction="left-to-right" evidence="17">
        <dbReference type="Rhea" id="RHEA:46609"/>
    </physiologicalReaction>
</comment>
<evidence type="ECO:0000256" key="18">
    <source>
        <dbReference type="ARBA" id="ARBA00048977"/>
    </source>
</evidence>
<evidence type="ECO:0000256" key="8">
    <source>
        <dbReference type="ARBA" id="ARBA00022729"/>
    </source>
</evidence>
<dbReference type="Pfam" id="PF06479">
    <property type="entry name" value="Ribonuc_2-5A"/>
    <property type="match status" value="1"/>
</dbReference>
<evidence type="ECO:0000256" key="17">
    <source>
        <dbReference type="ARBA" id="ARBA00048659"/>
    </source>
</evidence>
<dbReference type="SUPFAM" id="SSF50998">
    <property type="entry name" value="Quinoprotein alcohol dehydrogenase-like"/>
    <property type="match status" value="1"/>
</dbReference>
<dbReference type="GO" id="GO:0006397">
    <property type="term" value="P:mRNA processing"/>
    <property type="evidence" value="ECO:0007669"/>
    <property type="project" value="InterPro"/>
</dbReference>
<comment type="caution">
    <text evidence="24">The sequence shown here is derived from an EMBL/GenBank/DDBJ whole genome shotgun (WGS) entry which is preliminary data.</text>
</comment>
<evidence type="ECO:0000256" key="14">
    <source>
        <dbReference type="ARBA" id="ARBA00022989"/>
    </source>
</evidence>
<dbReference type="InterPro" id="IPR018391">
    <property type="entry name" value="PQQ_b-propeller_rpt"/>
</dbReference>
<comment type="cofactor">
    <cofactor evidence="1">
        <name>Mg(2+)</name>
        <dbReference type="ChEBI" id="CHEBI:18420"/>
    </cofactor>
</comment>